<dbReference type="Proteomes" id="UP001352852">
    <property type="component" value="Unassembled WGS sequence"/>
</dbReference>
<comment type="caution">
    <text evidence="1">The sequence shown here is derived from an EMBL/GenBank/DDBJ whole genome shotgun (WGS) entry which is preliminary data.</text>
</comment>
<sequence length="76" mass="8924">MAKLYPADSLSFEKLVEWPDWKKCFTRHRTATKLDKDYDPVHEHHRRLYSPHSISLCRLQISSTRQTPLSSAEILG</sequence>
<reference evidence="1 2" key="1">
    <citation type="submission" date="2021-06" db="EMBL/GenBank/DDBJ databases">
        <authorList>
            <person name="Palmer J.M."/>
        </authorList>
    </citation>
    <scope>NUCLEOTIDE SEQUENCE [LARGE SCALE GENOMIC DNA]</scope>
    <source>
        <strain evidence="1 2">CL_MEX2019</strain>
        <tissue evidence="1">Muscle</tissue>
    </source>
</reference>
<keyword evidence="2" id="KW-1185">Reference proteome</keyword>
<dbReference type="EMBL" id="JAHUTJ010042971">
    <property type="protein sequence ID" value="MED6281377.1"/>
    <property type="molecule type" value="Genomic_DNA"/>
</dbReference>
<evidence type="ECO:0000313" key="1">
    <source>
        <dbReference type="EMBL" id="MED6281377.1"/>
    </source>
</evidence>
<accession>A0ABU7E2I5</accession>
<protein>
    <submittedName>
        <fullName evidence="1">Uncharacterized protein</fullName>
    </submittedName>
</protein>
<name>A0ABU7E2I5_9TELE</name>
<proteinExistence type="predicted"/>
<evidence type="ECO:0000313" key="2">
    <source>
        <dbReference type="Proteomes" id="UP001352852"/>
    </source>
</evidence>
<gene>
    <name evidence="1" type="ORF">CHARACLAT_020794</name>
</gene>
<organism evidence="1 2">
    <name type="scientific">Characodon lateralis</name>
    <dbReference type="NCBI Taxonomy" id="208331"/>
    <lineage>
        <taxon>Eukaryota</taxon>
        <taxon>Metazoa</taxon>
        <taxon>Chordata</taxon>
        <taxon>Craniata</taxon>
        <taxon>Vertebrata</taxon>
        <taxon>Euteleostomi</taxon>
        <taxon>Actinopterygii</taxon>
        <taxon>Neopterygii</taxon>
        <taxon>Teleostei</taxon>
        <taxon>Neoteleostei</taxon>
        <taxon>Acanthomorphata</taxon>
        <taxon>Ovalentaria</taxon>
        <taxon>Atherinomorphae</taxon>
        <taxon>Cyprinodontiformes</taxon>
        <taxon>Goodeidae</taxon>
        <taxon>Characodon</taxon>
    </lineage>
</organism>